<keyword evidence="13 15" id="KW-0472">Membrane</keyword>
<dbReference type="Pfam" id="PF13426">
    <property type="entry name" value="PAS_9"/>
    <property type="match status" value="1"/>
</dbReference>
<dbReference type="GO" id="GO:0000155">
    <property type="term" value="F:phosphorelay sensor kinase activity"/>
    <property type="evidence" value="ECO:0007669"/>
    <property type="project" value="InterPro"/>
</dbReference>
<evidence type="ECO:0000256" key="3">
    <source>
        <dbReference type="ARBA" id="ARBA00012438"/>
    </source>
</evidence>
<dbReference type="EC" id="2.7.13.3" evidence="3"/>
<dbReference type="CDD" id="cd00130">
    <property type="entry name" value="PAS"/>
    <property type="match status" value="1"/>
</dbReference>
<evidence type="ECO:0000256" key="2">
    <source>
        <dbReference type="ARBA" id="ARBA00004651"/>
    </source>
</evidence>
<comment type="catalytic activity">
    <reaction evidence="1">
        <text>ATP + protein L-histidine = ADP + protein N-phospho-L-histidine.</text>
        <dbReference type="EC" id="2.7.13.3"/>
    </reaction>
</comment>
<evidence type="ECO:0000256" key="12">
    <source>
        <dbReference type="ARBA" id="ARBA00023012"/>
    </source>
</evidence>
<dbReference type="SUPFAM" id="SSF103190">
    <property type="entry name" value="Sensory domain-like"/>
    <property type="match status" value="1"/>
</dbReference>
<name>A0A533Q851_9BACT</name>
<keyword evidence="6" id="KW-0808">Transferase</keyword>
<feature type="transmembrane region" description="Helical" evidence="15">
    <location>
        <begin position="15"/>
        <end position="35"/>
    </location>
</feature>
<comment type="caution">
    <text evidence="19">The sequence shown here is derived from an EMBL/GenBank/DDBJ whole genome shotgun (WGS) entry which is preliminary data.</text>
</comment>
<dbReference type="InterPro" id="IPR004358">
    <property type="entry name" value="Sig_transdc_His_kin-like_C"/>
</dbReference>
<gene>
    <name evidence="19" type="ORF">JETT_2930</name>
</gene>
<dbReference type="Proteomes" id="UP000319783">
    <property type="component" value="Unassembled WGS sequence"/>
</dbReference>
<dbReference type="SUPFAM" id="SSF55785">
    <property type="entry name" value="PYP-like sensor domain (PAS domain)"/>
    <property type="match status" value="1"/>
</dbReference>
<evidence type="ECO:0000256" key="10">
    <source>
        <dbReference type="ARBA" id="ARBA00022840"/>
    </source>
</evidence>
<evidence type="ECO:0000256" key="8">
    <source>
        <dbReference type="ARBA" id="ARBA00022741"/>
    </source>
</evidence>
<dbReference type="Pfam" id="PF02518">
    <property type="entry name" value="HATPase_c"/>
    <property type="match status" value="1"/>
</dbReference>
<keyword evidence="9 19" id="KW-0418">Kinase</keyword>
<comment type="subcellular location">
    <subcellularLocation>
        <location evidence="2">Cell membrane</location>
        <topology evidence="2">Multi-pass membrane protein</topology>
    </subcellularLocation>
</comment>
<organism evidence="19 20">
    <name type="scientific">Candidatus Jettenia ecosi</name>
    <dbReference type="NCBI Taxonomy" id="2494326"/>
    <lineage>
        <taxon>Bacteria</taxon>
        <taxon>Pseudomonadati</taxon>
        <taxon>Planctomycetota</taxon>
        <taxon>Candidatus Brocadiia</taxon>
        <taxon>Candidatus Brocadiales</taxon>
        <taxon>Candidatus Brocadiaceae</taxon>
        <taxon>Candidatus Jettenia</taxon>
    </lineage>
</organism>
<dbReference type="InterPro" id="IPR033479">
    <property type="entry name" value="dCache_1"/>
</dbReference>
<keyword evidence="10" id="KW-0067">ATP-binding</keyword>
<accession>A0A533Q851</accession>
<feature type="transmembrane region" description="Helical" evidence="15">
    <location>
        <begin position="309"/>
        <end position="327"/>
    </location>
</feature>
<dbReference type="CDD" id="cd18773">
    <property type="entry name" value="PDC1_HK_sensor"/>
    <property type="match status" value="1"/>
</dbReference>
<dbReference type="Gene3D" id="3.30.450.20">
    <property type="entry name" value="PAS domain"/>
    <property type="match status" value="2"/>
</dbReference>
<dbReference type="InterPro" id="IPR000700">
    <property type="entry name" value="PAS-assoc_C"/>
</dbReference>
<reference evidence="19 20" key="1">
    <citation type="submission" date="2019-04" db="EMBL/GenBank/DDBJ databases">
        <title>Genome of a novel bacterium Candidatus Jettenia ecosi reconstructed from metagenome of an anammox bioreactor.</title>
        <authorList>
            <person name="Mardanov A.V."/>
            <person name="Beletsky A.V."/>
            <person name="Ravin N.V."/>
            <person name="Botchkova E.A."/>
            <person name="Litti Y.V."/>
            <person name="Nozhevnikova A.N."/>
        </authorList>
    </citation>
    <scope>NUCLEOTIDE SEQUENCE [LARGE SCALE GENOMIC DNA]</scope>
    <source>
        <strain evidence="19">J2</strain>
    </source>
</reference>
<evidence type="ECO:0000259" key="17">
    <source>
        <dbReference type="PROSITE" id="PS50113"/>
    </source>
</evidence>
<evidence type="ECO:0000256" key="15">
    <source>
        <dbReference type="SAM" id="Phobius"/>
    </source>
</evidence>
<keyword evidence="4" id="KW-1003">Cell membrane</keyword>
<evidence type="ECO:0000256" key="9">
    <source>
        <dbReference type="ARBA" id="ARBA00022777"/>
    </source>
</evidence>
<feature type="coiled-coil region" evidence="14">
    <location>
        <begin position="362"/>
        <end position="407"/>
    </location>
</feature>
<dbReference type="CDD" id="cd18774">
    <property type="entry name" value="PDC2_HK_sensor"/>
    <property type="match status" value="1"/>
</dbReference>
<dbReference type="Gene3D" id="3.30.565.10">
    <property type="entry name" value="Histidine kinase-like ATPase, C-terminal domain"/>
    <property type="match status" value="1"/>
</dbReference>
<evidence type="ECO:0000256" key="13">
    <source>
        <dbReference type="ARBA" id="ARBA00023136"/>
    </source>
</evidence>
<dbReference type="SMART" id="SM00304">
    <property type="entry name" value="HAMP"/>
    <property type="match status" value="1"/>
</dbReference>
<dbReference type="PANTHER" id="PTHR43065:SF46">
    <property type="entry name" value="C4-DICARBOXYLATE TRANSPORT SENSOR PROTEIN DCTB"/>
    <property type="match status" value="1"/>
</dbReference>
<dbReference type="SUPFAM" id="SSF158472">
    <property type="entry name" value="HAMP domain-like"/>
    <property type="match status" value="1"/>
</dbReference>
<sequence>MVKGVNLFSGIGRKLLCWFLLLSILPVIMVAILTYRYARETIKSELLNEEAFLAEGIKNHILTILNAGEYSSQFFASDEFIRKHLEILNHAPDNKRVVKRFNDYMVYKTSLNKDFHETFVLNWAGIIVASSNENSIGKIESGTDYFTYGKKGPYVKDVYMDENTGEYSIAFAAPILKKRNRKFLGVLVIRFNANKLNEITTGRRLDRKEGTGMFLRRGKTSEAYLVNKNHLLITNSRFKENAILSQSVTTDPVTAAHNFGKEVVGVYRNYMGKQVLGAARYLKKMQWVLLVETDESEAYFPISRFKYRAITVVGICIIGVVFISLFISRGIINPIILLVKGMKRIAEGNLNFRVETQAKDELRELTDSFNHMADDIQDAREKLLKLKADLEERKEYLENILKYANELIFTLNIQGNFTFINPKIKEWGYDEEELIGQPMISILFDKRQENVDQLIYHGFRKIFEVEILDKQKNIRNVLLSTSIVKNNEGQLISILGVANDVTELRRLEQKLVQSDRLASIGQLVAGIAHEINNPIGVIYLYSTESLKLYERVTNAFQHVSTLPISEDARRLNELVAYLDQKTSDTLEKDTLKKELVHIIDDLNKNCNELTETYNAISKTRYFLYEYLEGSVKESIRCKDLISGLLDFSRQKKPEMRLSNVNTLIDNVLNIAEKQYRKEKIEVIRILDPHIPDIMMDARQMEQVIINITNNAVFAIRESGGNTEHAGVHRKGILTVGSCFHPEKESVEIFIKDTGVGINKHELKKIFDPFFTTRKDGKGTGLGLSISYGIVKMHDGSIEVDSEFGKGTMFKIFLPLKSKKEHDIRIVKL</sequence>
<dbReference type="PRINTS" id="PR00344">
    <property type="entry name" value="BCTRLSENSOR"/>
</dbReference>
<keyword evidence="8" id="KW-0547">Nucleotide-binding</keyword>
<feature type="domain" description="PAC" evidence="17">
    <location>
        <begin position="461"/>
        <end position="513"/>
    </location>
</feature>
<keyword evidence="11 15" id="KW-1133">Transmembrane helix</keyword>
<keyword evidence="7 15" id="KW-0812">Transmembrane</keyword>
<proteinExistence type="predicted"/>
<dbReference type="InterPro" id="IPR005467">
    <property type="entry name" value="His_kinase_dom"/>
</dbReference>
<evidence type="ECO:0000259" key="16">
    <source>
        <dbReference type="PROSITE" id="PS50109"/>
    </source>
</evidence>
<protein>
    <recommendedName>
        <fullName evidence="3">histidine kinase</fullName>
        <ecNumber evidence="3">2.7.13.3</ecNumber>
    </recommendedName>
</protein>
<dbReference type="PROSITE" id="PS50885">
    <property type="entry name" value="HAMP"/>
    <property type="match status" value="1"/>
</dbReference>
<dbReference type="InterPro" id="IPR003661">
    <property type="entry name" value="HisK_dim/P_dom"/>
</dbReference>
<evidence type="ECO:0000256" key="1">
    <source>
        <dbReference type="ARBA" id="ARBA00000085"/>
    </source>
</evidence>
<dbReference type="PROSITE" id="PS50109">
    <property type="entry name" value="HIS_KIN"/>
    <property type="match status" value="1"/>
</dbReference>
<dbReference type="SUPFAM" id="SSF47384">
    <property type="entry name" value="Homodimeric domain of signal transducing histidine kinase"/>
    <property type="match status" value="1"/>
</dbReference>
<dbReference type="EMBL" id="SULG01000079">
    <property type="protein sequence ID" value="TLD40804.1"/>
    <property type="molecule type" value="Genomic_DNA"/>
</dbReference>
<evidence type="ECO:0000256" key="5">
    <source>
        <dbReference type="ARBA" id="ARBA00022553"/>
    </source>
</evidence>
<dbReference type="InterPro" id="IPR035965">
    <property type="entry name" value="PAS-like_dom_sf"/>
</dbReference>
<dbReference type="SMART" id="SM00091">
    <property type="entry name" value="PAS"/>
    <property type="match status" value="1"/>
</dbReference>
<keyword evidence="14" id="KW-0175">Coiled coil</keyword>
<dbReference type="InterPro" id="IPR003660">
    <property type="entry name" value="HAMP_dom"/>
</dbReference>
<evidence type="ECO:0000259" key="18">
    <source>
        <dbReference type="PROSITE" id="PS50885"/>
    </source>
</evidence>
<keyword evidence="12" id="KW-0902">Two-component regulatory system</keyword>
<dbReference type="Pfam" id="PF00672">
    <property type="entry name" value="HAMP"/>
    <property type="match status" value="1"/>
</dbReference>
<dbReference type="InterPro" id="IPR003594">
    <property type="entry name" value="HATPase_dom"/>
</dbReference>
<evidence type="ECO:0000256" key="6">
    <source>
        <dbReference type="ARBA" id="ARBA00022679"/>
    </source>
</evidence>
<evidence type="ECO:0000313" key="20">
    <source>
        <dbReference type="Proteomes" id="UP000319783"/>
    </source>
</evidence>
<dbReference type="InterPro" id="IPR036890">
    <property type="entry name" value="HATPase_C_sf"/>
</dbReference>
<dbReference type="PROSITE" id="PS50113">
    <property type="entry name" value="PAC"/>
    <property type="match status" value="1"/>
</dbReference>
<dbReference type="GO" id="GO:0005524">
    <property type="term" value="F:ATP binding"/>
    <property type="evidence" value="ECO:0007669"/>
    <property type="project" value="UniProtKB-KW"/>
</dbReference>
<dbReference type="SUPFAM" id="SSF55874">
    <property type="entry name" value="ATPase domain of HSP90 chaperone/DNA topoisomerase II/histidine kinase"/>
    <property type="match status" value="1"/>
</dbReference>
<dbReference type="CDD" id="cd06225">
    <property type="entry name" value="HAMP"/>
    <property type="match status" value="1"/>
</dbReference>
<dbReference type="SMART" id="SM00387">
    <property type="entry name" value="HATPase_c"/>
    <property type="match status" value="1"/>
</dbReference>
<dbReference type="InterPro" id="IPR000014">
    <property type="entry name" value="PAS"/>
</dbReference>
<feature type="domain" description="Histidine kinase" evidence="16">
    <location>
        <begin position="526"/>
        <end position="817"/>
    </location>
</feature>
<dbReference type="PANTHER" id="PTHR43065">
    <property type="entry name" value="SENSOR HISTIDINE KINASE"/>
    <property type="match status" value="1"/>
</dbReference>
<dbReference type="NCBIfam" id="TIGR00229">
    <property type="entry name" value="sensory_box"/>
    <property type="match status" value="1"/>
</dbReference>
<keyword evidence="5" id="KW-0597">Phosphoprotein</keyword>
<dbReference type="InterPro" id="IPR036097">
    <property type="entry name" value="HisK_dim/P_sf"/>
</dbReference>
<dbReference type="InterPro" id="IPR029151">
    <property type="entry name" value="Sensor-like_sf"/>
</dbReference>
<dbReference type="Gene3D" id="6.10.340.10">
    <property type="match status" value="1"/>
</dbReference>
<dbReference type="Gene3D" id="1.10.287.130">
    <property type="match status" value="1"/>
</dbReference>
<evidence type="ECO:0000313" key="19">
    <source>
        <dbReference type="EMBL" id="TLD40804.1"/>
    </source>
</evidence>
<feature type="domain" description="HAMP" evidence="18">
    <location>
        <begin position="329"/>
        <end position="381"/>
    </location>
</feature>
<evidence type="ECO:0000256" key="7">
    <source>
        <dbReference type="ARBA" id="ARBA00022692"/>
    </source>
</evidence>
<evidence type="ECO:0000256" key="14">
    <source>
        <dbReference type="SAM" id="Coils"/>
    </source>
</evidence>
<feature type="coiled-coil region" evidence="14">
    <location>
        <begin position="592"/>
        <end position="619"/>
    </location>
</feature>
<dbReference type="CDD" id="cd00082">
    <property type="entry name" value="HisKA"/>
    <property type="match status" value="1"/>
</dbReference>
<evidence type="ECO:0000256" key="4">
    <source>
        <dbReference type="ARBA" id="ARBA00022475"/>
    </source>
</evidence>
<evidence type="ECO:0000256" key="11">
    <source>
        <dbReference type="ARBA" id="ARBA00022989"/>
    </source>
</evidence>
<dbReference type="GO" id="GO:0005886">
    <property type="term" value="C:plasma membrane"/>
    <property type="evidence" value="ECO:0007669"/>
    <property type="project" value="UniProtKB-SubCell"/>
</dbReference>
<dbReference type="Pfam" id="PF02743">
    <property type="entry name" value="dCache_1"/>
    <property type="match status" value="1"/>
</dbReference>
<dbReference type="AlphaFoldDB" id="A0A533Q851"/>